<accession>A0A9N9J6F9</accession>
<dbReference type="OrthoDB" id="10428525at2759"/>
<feature type="non-terminal residue" evidence="1">
    <location>
        <position position="1"/>
    </location>
</feature>
<organism evidence="1 2">
    <name type="scientific">Racocetra fulgida</name>
    <dbReference type="NCBI Taxonomy" id="60492"/>
    <lineage>
        <taxon>Eukaryota</taxon>
        <taxon>Fungi</taxon>
        <taxon>Fungi incertae sedis</taxon>
        <taxon>Mucoromycota</taxon>
        <taxon>Glomeromycotina</taxon>
        <taxon>Glomeromycetes</taxon>
        <taxon>Diversisporales</taxon>
        <taxon>Gigasporaceae</taxon>
        <taxon>Racocetra</taxon>
    </lineage>
</organism>
<protein>
    <submittedName>
        <fullName evidence="1">18927_t:CDS:1</fullName>
    </submittedName>
</protein>
<name>A0A9N9J6F9_9GLOM</name>
<keyword evidence="2" id="KW-1185">Reference proteome</keyword>
<evidence type="ECO:0000313" key="1">
    <source>
        <dbReference type="EMBL" id="CAG8765959.1"/>
    </source>
</evidence>
<proteinExistence type="predicted"/>
<reference evidence="1" key="1">
    <citation type="submission" date="2021-06" db="EMBL/GenBank/DDBJ databases">
        <authorList>
            <person name="Kallberg Y."/>
            <person name="Tangrot J."/>
            <person name="Rosling A."/>
        </authorList>
    </citation>
    <scope>NUCLEOTIDE SEQUENCE</scope>
    <source>
        <strain evidence="1">IN212</strain>
    </source>
</reference>
<evidence type="ECO:0000313" key="2">
    <source>
        <dbReference type="Proteomes" id="UP000789396"/>
    </source>
</evidence>
<dbReference type="Proteomes" id="UP000789396">
    <property type="component" value="Unassembled WGS sequence"/>
</dbReference>
<dbReference type="AlphaFoldDB" id="A0A9N9J6F9"/>
<dbReference type="EMBL" id="CAJVPZ010043579">
    <property type="protein sequence ID" value="CAG8765959.1"/>
    <property type="molecule type" value="Genomic_DNA"/>
</dbReference>
<gene>
    <name evidence="1" type="ORF">RFULGI_LOCUS14686</name>
</gene>
<comment type="caution">
    <text evidence="1">The sequence shown here is derived from an EMBL/GenBank/DDBJ whole genome shotgun (WGS) entry which is preliminary data.</text>
</comment>
<feature type="non-terminal residue" evidence="1">
    <location>
        <position position="117"/>
    </location>
</feature>
<sequence length="117" mass="12765">FIGALNTASSNLQLYDMDGITYPDVGCNASLVSQSGNTSLIGNSDDTYFDIGCNTPLVSNSGGAYDDSIFSNGYDIDRLFEIESFSNVDNDTYLNNKYLAEGANEYDEHEDQENELA</sequence>